<evidence type="ECO:0000313" key="2">
    <source>
        <dbReference type="EMBL" id="KAE9010983.1"/>
    </source>
</evidence>
<comment type="caution">
    <text evidence="2">The sequence shown here is derived from an EMBL/GenBank/DDBJ whole genome shotgun (WGS) entry which is preliminary data.</text>
</comment>
<dbReference type="EMBL" id="QXFV01001567">
    <property type="protein sequence ID" value="KAE9002922.1"/>
    <property type="molecule type" value="Genomic_DNA"/>
</dbReference>
<dbReference type="AlphaFoldDB" id="A0A6A3L5N8"/>
<organism evidence="2 4">
    <name type="scientific">Phytophthora rubi</name>
    <dbReference type="NCBI Taxonomy" id="129364"/>
    <lineage>
        <taxon>Eukaryota</taxon>
        <taxon>Sar</taxon>
        <taxon>Stramenopiles</taxon>
        <taxon>Oomycota</taxon>
        <taxon>Peronosporomycetes</taxon>
        <taxon>Peronosporales</taxon>
        <taxon>Peronosporaceae</taxon>
        <taxon>Phytophthora</taxon>
    </lineage>
</organism>
<gene>
    <name evidence="1" type="ORF">PR001_g18116</name>
    <name evidence="2" type="ORF">PR002_g15216</name>
</gene>
<name>A0A6A3L5N8_9STRA</name>
<sequence>MGMEDPSASQTHSLLEQLARLDAAEPARVRWAHCATGDEHIAHLPADIRDMLIPAGNRHPIYDAL</sequence>
<protein>
    <submittedName>
        <fullName evidence="2">Uncharacterized protein</fullName>
    </submittedName>
</protein>
<dbReference type="Proteomes" id="UP000429607">
    <property type="component" value="Unassembled WGS sequence"/>
</dbReference>
<dbReference type="Proteomes" id="UP000435112">
    <property type="component" value="Unassembled WGS sequence"/>
</dbReference>
<accession>A0A6A3L5N8</accession>
<dbReference type="EMBL" id="QXFU01001092">
    <property type="protein sequence ID" value="KAE9010983.1"/>
    <property type="molecule type" value="Genomic_DNA"/>
</dbReference>
<evidence type="ECO:0000313" key="1">
    <source>
        <dbReference type="EMBL" id="KAE9002922.1"/>
    </source>
</evidence>
<reference evidence="3 4" key="1">
    <citation type="submission" date="2018-09" db="EMBL/GenBank/DDBJ databases">
        <title>Genomic investigation of the strawberry pathogen Phytophthora fragariae indicates pathogenicity is determined by transcriptional variation in three key races.</title>
        <authorList>
            <person name="Adams T.M."/>
            <person name="Armitage A.D."/>
            <person name="Sobczyk M.K."/>
            <person name="Bates H.J."/>
            <person name="Dunwell J.M."/>
            <person name="Nellist C.F."/>
            <person name="Harrison R.J."/>
        </authorList>
    </citation>
    <scope>NUCLEOTIDE SEQUENCE [LARGE SCALE GENOMIC DNA]</scope>
    <source>
        <strain evidence="1 3">SCRP249</strain>
        <strain evidence="2 4">SCRP324</strain>
    </source>
</reference>
<evidence type="ECO:0000313" key="4">
    <source>
        <dbReference type="Proteomes" id="UP000435112"/>
    </source>
</evidence>
<proteinExistence type="predicted"/>
<evidence type="ECO:0000313" key="3">
    <source>
        <dbReference type="Proteomes" id="UP000429607"/>
    </source>
</evidence>